<dbReference type="InterPro" id="IPR017039">
    <property type="entry name" value="Virul_fac_BrkB"/>
</dbReference>
<name>A0ABQ0IML1_9ACTN</name>
<protein>
    <recommendedName>
        <fullName evidence="9">CDP-alcohol phosphatidyltransferase</fullName>
    </recommendedName>
</protein>
<feature type="transmembrane region" description="Helical" evidence="6">
    <location>
        <begin position="145"/>
        <end position="168"/>
    </location>
</feature>
<feature type="transmembrane region" description="Helical" evidence="6">
    <location>
        <begin position="188"/>
        <end position="211"/>
    </location>
</feature>
<dbReference type="RefSeq" id="WP_006901018.1">
    <property type="nucleotide sequence ID" value="NZ_BAOQ01000026.1"/>
</dbReference>
<feature type="transmembrane region" description="Helical" evidence="6">
    <location>
        <begin position="497"/>
        <end position="518"/>
    </location>
</feature>
<feature type="transmembrane region" description="Helical" evidence="6">
    <location>
        <begin position="223"/>
        <end position="245"/>
    </location>
</feature>
<feature type="transmembrane region" description="Helical" evidence="6">
    <location>
        <begin position="43"/>
        <end position="67"/>
    </location>
</feature>
<evidence type="ECO:0000256" key="1">
    <source>
        <dbReference type="ARBA" id="ARBA00004651"/>
    </source>
</evidence>
<comment type="subcellular location">
    <subcellularLocation>
        <location evidence="1">Cell membrane</location>
        <topology evidence="1">Multi-pass membrane protein</topology>
    </subcellularLocation>
</comment>
<keyword evidence="5 6" id="KW-0472">Membrane</keyword>
<evidence type="ECO:0000313" key="8">
    <source>
        <dbReference type="Proteomes" id="UP000035021"/>
    </source>
</evidence>
<keyword evidence="3 6" id="KW-0812">Transmembrane</keyword>
<sequence length="526" mass="54798">MTTDSAASVSPAVTGTAPATGRALHAARRLLTDTRETLARGDLAAAAATLTYYAAIAVVPWVLLAIWSTTWLRGRAAAESEWNDLAVLIPPDMGGRDAFSEAVSIGVGLSVVGALVLLFPASFYGEGLRRACLGMHPGKDRFTGWRSRLSVLVLVLFVPPLAAVAVIVGSSMTTLAPDGGGDGGLADLAARVVIGFVTVWLTVTVPLTWVYRKVTPAGPSWPIAAVTALGTASFIAGFAQGFLLFCRCRSTSASRTGVSASSAGWWRPDSGCTFCTCWSSSGGPSDRLSRGPPEVIVSGEARREEVLDAWSRLHGGIDPRQSFWVRNWVLASHACARPLVRLGVTANTITVVGAVVTAVAFAVTFAGRGWFPVAALIVLIAALLDGVDGALAAQTGSATQWGRVLDTMADRCSDLFLAGIVVMAGAPTWLGVGLAVLTLLLEGTRSTAQAAGMTGPGTVTVWERPSRVILAVIASVWAAAAWWWGLSDDATRTWLTVIAGIGVLLAATGLIQLLVAVARQTRDRPA</sequence>
<keyword evidence="8" id="KW-1185">Reference proteome</keyword>
<reference evidence="7 8" key="1">
    <citation type="submission" date="2013-02" db="EMBL/GenBank/DDBJ databases">
        <title>Whole genome shotgun sequence of Gordonia paraffinivorans NBRC 108238.</title>
        <authorList>
            <person name="Isaki-Nakamura S."/>
            <person name="Hosoyama A."/>
            <person name="Tsuchikane K."/>
            <person name="Ando Y."/>
            <person name="Baba S."/>
            <person name="Ohji S."/>
            <person name="Hamada M."/>
            <person name="Tamura T."/>
            <person name="Yamazoe A."/>
            <person name="Yamazaki S."/>
            <person name="Fujita N."/>
        </authorList>
    </citation>
    <scope>NUCLEOTIDE SEQUENCE [LARGE SCALE GENOMIC DNA]</scope>
    <source>
        <strain evidence="7 8">NBRC 108238</strain>
    </source>
</reference>
<comment type="caution">
    <text evidence="7">The sequence shown here is derived from an EMBL/GenBank/DDBJ whole genome shotgun (WGS) entry which is preliminary data.</text>
</comment>
<dbReference type="InterPro" id="IPR043130">
    <property type="entry name" value="CDP-OH_PTrfase_TM_dom"/>
</dbReference>
<evidence type="ECO:0000256" key="6">
    <source>
        <dbReference type="SAM" id="Phobius"/>
    </source>
</evidence>
<dbReference type="Gene3D" id="1.20.120.1760">
    <property type="match status" value="1"/>
</dbReference>
<feature type="transmembrane region" description="Helical" evidence="6">
    <location>
        <begin position="344"/>
        <end position="366"/>
    </location>
</feature>
<dbReference type="Proteomes" id="UP000035021">
    <property type="component" value="Unassembled WGS sequence"/>
</dbReference>
<evidence type="ECO:0000256" key="2">
    <source>
        <dbReference type="ARBA" id="ARBA00022475"/>
    </source>
</evidence>
<dbReference type="EMBL" id="BAOQ01000026">
    <property type="protein sequence ID" value="GAC84792.1"/>
    <property type="molecule type" value="Genomic_DNA"/>
</dbReference>
<dbReference type="Pfam" id="PF01066">
    <property type="entry name" value="CDP-OH_P_transf"/>
    <property type="match status" value="1"/>
</dbReference>
<evidence type="ECO:0008006" key="9">
    <source>
        <dbReference type="Google" id="ProtNLM"/>
    </source>
</evidence>
<dbReference type="Pfam" id="PF03631">
    <property type="entry name" value="Virul_fac_BrkB"/>
    <property type="match status" value="1"/>
</dbReference>
<keyword evidence="4 6" id="KW-1133">Transmembrane helix</keyword>
<feature type="transmembrane region" description="Helical" evidence="6">
    <location>
        <begin position="373"/>
        <end position="395"/>
    </location>
</feature>
<evidence type="ECO:0000256" key="4">
    <source>
        <dbReference type="ARBA" id="ARBA00022989"/>
    </source>
</evidence>
<keyword evidence="2" id="KW-1003">Cell membrane</keyword>
<organism evidence="7 8">
    <name type="scientific">Gordonia paraffinivorans NBRC 108238</name>
    <dbReference type="NCBI Taxonomy" id="1223543"/>
    <lineage>
        <taxon>Bacteria</taxon>
        <taxon>Bacillati</taxon>
        <taxon>Actinomycetota</taxon>
        <taxon>Actinomycetes</taxon>
        <taxon>Mycobacteriales</taxon>
        <taxon>Gordoniaceae</taxon>
        <taxon>Gordonia</taxon>
    </lineage>
</organism>
<evidence type="ECO:0000313" key="7">
    <source>
        <dbReference type="EMBL" id="GAC84792.1"/>
    </source>
</evidence>
<evidence type="ECO:0000256" key="3">
    <source>
        <dbReference type="ARBA" id="ARBA00022692"/>
    </source>
</evidence>
<feature type="transmembrane region" description="Helical" evidence="6">
    <location>
        <begin position="415"/>
        <end position="441"/>
    </location>
</feature>
<feature type="transmembrane region" description="Helical" evidence="6">
    <location>
        <begin position="102"/>
        <end position="124"/>
    </location>
</feature>
<accession>A0ABQ0IML1</accession>
<dbReference type="InterPro" id="IPR000462">
    <property type="entry name" value="CDP-OH_P_trans"/>
</dbReference>
<gene>
    <name evidence="7" type="ORF">GP2_026_00290</name>
</gene>
<feature type="transmembrane region" description="Helical" evidence="6">
    <location>
        <begin position="468"/>
        <end position="485"/>
    </location>
</feature>
<proteinExistence type="predicted"/>
<evidence type="ECO:0000256" key="5">
    <source>
        <dbReference type="ARBA" id="ARBA00023136"/>
    </source>
</evidence>